<dbReference type="InterPro" id="IPR017797">
    <property type="entry name" value="Phosphnate-bd"/>
</dbReference>
<dbReference type="Gene3D" id="3.40.190.10">
    <property type="entry name" value="Periplasmic binding protein-like II"/>
    <property type="match status" value="2"/>
</dbReference>
<dbReference type="NCBIfam" id="TIGR03431">
    <property type="entry name" value="PhnD"/>
    <property type="match status" value="1"/>
</dbReference>
<evidence type="ECO:0000313" key="4">
    <source>
        <dbReference type="EMBL" id="MCM5682882.1"/>
    </source>
</evidence>
<dbReference type="InterPro" id="IPR005770">
    <property type="entry name" value="PhnD"/>
</dbReference>
<feature type="chain" id="PRO_5046820465" evidence="3">
    <location>
        <begin position="24"/>
        <end position="324"/>
    </location>
</feature>
<dbReference type="Proteomes" id="UP001165541">
    <property type="component" value="Unassembled WGS sequence"/>
</dbReference>
<organism evidence="4 5">
    <name type="scientific">Caldimonas mangrovi</name>
    <dbReference type="NCBI Taxonomy" id="2944811"/>
    <lineage>
        <taxon>Bacteria</taxon>
        <taxon>Pseudomonadati</taxon>
        <taxon>Pseudomonadota</taxon>
        <taxon>Betaproteobacteria</taxon>
        <taxon>Burkholderiales</taxon>
        <taxon>Sphaerotilaceae</taxon>
        <taxon>Caldimonas</taxon>
    </lineage>
</organism>
<feature type="signal peptide" evidence="3">
    <location>
        <begin position="1"/>
        <end position="23"/>
    </location>
</feature>
<keyword evidence="5" id="KW-1185">Reference proteome</keyword>
<evidence type="ECO:0000313" key="5">
    <source>
        <dbReference type="Proteomes" id="UP001165541"/>
    </source>
</evidence>
<evidence type="ECO:0000256" key="3">
    <source>
        <dbReference type="SAM" id="SignalP"/>
    </source>
</evidence>
<name>A0ABT0YVW0_9BURK</name>
<dbReference type="EMBL" id="JAMKFE010000025">
    <property type="protein sequence ID" value="MCM5682882.1"/>
    <property type="molecule type" value="Genomic_DNA"/>
</dbReference>
<sequence>MNRRLFAHLAVAAGLAFATAVHAQSKEVTFGIISTESSANLKTAWQPLLEDMRRATGLEITAFFAPDYAGVIEGMRFNKVDVAWMGNKSGMEAVDRAGGEVFAKVTQADGAAGYWSVMVVRKDSPHKTLDDVLAHRAELTLGFGDPNSTSGSLVPGYYAFAENKVDPVKDFKRTVRANHETNMLAVANGQVDVATVSSDGLDRMQMKQPHKRAELREVWRSPLIPSDPMLWRKSLDAEAKQKIRAFLLGYGKDAREQGILKTLTFAGFVASDDTQLVPIRQLELVRQRAKVESDTTLSADERQKKLREIDQQLAQLQKLVASAK</sequence>
<reference evidence="4" key="1">
    <citation type="submission" date="2022-05" db="EMBL/GenBank/DDBJ databases">
        <title>Schlegelella sp. nov., isolated from mangrove soil.</title>
        <authorList>
            <person name="Liu Y."/>
            <person name="Ge X."/>
            <person name="Liu W."/>
        </authorList>
    </citation>
    <scope>NUCLEOTIDE SEQUENCE</scope>
    <source>
        <strain evidence="4">S2-27</strain>
    </source>
</reference>
<dbReference type="RefSeq" id="WP_251781424.1">
    <property type="nucleotide sequence ID" value="NZ_JAMKFE010000025.1"/>
</dbReference>
<dbReference type="NCBIfam" id="TIGR01098">
    <property type="entry name" value="3A0109s03R"/>
    <property type="match status" value="1"/>
</dbReference>
<dbReference type="PANTHER" id="PTHR35841:SF1">
    <property type="entry name" value="PHOSPHONATES-BINDING PERIPLASMIC PROTEIN"/>
    <property type="match status" value="1"/>
</dbReference>
<keyword evidence="2 3" id="KW-0732">Signal</keyword>
<gene>
    <name evidence="4" type="primary">phnD</name>
    <name evidence="4" type="ORF">M8A51_25435</name>
</gene>
<accession>A0ABT0YVW0</accession>
<dbReference type="PANTHER" id="PTHR35841">
    <property type="entry name" value="PHOSPHONATES-BINDING PERIPLASMIC PROTEIN"/>
    <property type="match status" value="1"/>
</dbReference>
<comment type="caution">
    <text evidence="4">The sequence shown here is derived from an EMBL/GenBank/DDBJ whole genome shotgun (WGS) entry which is preliminary data.</text>
</comment>
<protein>
    <submittedName>
        <fullName evidence="4">Phosphonate ABC transporter substrate-binding protein</fullName>
    </submittedName>
</protein>
<evidence type="ECO:0000256" key="2">
    <source>
        <dbReference type="ARBA" id="ARBA00022729"/>
    </source>
</evidence>
<proteinExistence type="inferred from homology"/>
<dbReference type="Gene3D" id="1.20.58.90">
    <property type="match status" value="1"/>
</dbReference>
<evidence type="ECO:0000256" key="1">
    <source>
        <dbReference type="ARBA" id="ARBA00007162"/>
    </source>
</evidence>
<dbReference type="Pfam" id="PF12974">
    <property type="entry name" value="Phosphonate-bd"/>
    <property type="match status" value="1"/>
</dbReference>
<dbReference type="SUPFAM" id="SSF53850">
    <property type="entry name" value="Periplasmic binding protein-like II"/>
    <property type="match status" value="1"/>
</dbReference>
<comment type="similarity">
    <text evidence="1">Belongs to the phosphate/phosphite/phosphonate binding protein family.</text>
</comment>